<comment type="caution">
    <text evidence="1">The sequence shown here is derived from an EMBL/GenBank/DDBJ whole genome shotgun (WGS) entry which is preliminary data.</text>
</comment>
<sequence length="62" mass="6760">MGETRALVYWHFFKPITIVLGGAKRQSPSTESLFTPIKPHCTKFGCSAIRVPLGVIVMAAAK</sequence>
<name>A0A6A5ESU2_PERFL</name>
<evidence type="ECO:0000313" key="1">
    <source>
        <dbReference type="EMBL" id="KAF1382238.1"/>
    </source>
</evidence>
<dbReference type="AlphaFoldDB" id="A0A6A5ESU2"/>
<accession>A0A6A5ESU2</accession>
<keyword evidence="2" id="KW-1185">Reference proteome</keyword>
<evidence type="ECO:0000313" key="2">
    <source>
        <dbReference type="Proteomes" id="UP000465112"/>
    </source>
</evidence>
<dbReference type="EMBL" id="VHII01000012">
    <property type="protein sequence ID" value="KAF1382238.1"/>
    <property type="molecule type" value="Genomic_DNA"/>
</dbReference>
<proteinExistence type="predicted"/>
<dbReference type="Proteomes" id="UP000465112">
    <property type="component" value="Chromosome 12"/>
</dbReference>
<organism evidence="1 2">
    <name type="scientific">Perca fluviatilis</name>
    <name type="common">European perch</name>
    <dbReference type="NCBI Taxonomy" id="8168"/>
    <lineage>
        <taxon>Eukaryota</taxon>
        <taxon>Metazoa</taxon>
        <taxon>Chordata</taxon>
        <taxon>Craniata</taxon>
        <taxon>Vertebrata</taxon>
        <taxon>Euteleostomi</taxon>
        <taxon>Actinopterygii</taxon>
        <taxon>Neopterygii</taxon>
        <taxon>Teleostei</taxon>
        <taxon>Neoteleostei</taxon>
        <taxon>Acanthomorphata</taxon>
        <taxon>Eupercaria</taxon>
        <taxon>Perciformes</taxon>
        <taxon>Percoidei</taxon>
        <taxon>Percidae</taxon>
        <taxon>Percinae</taxon>
        <taxon>Perca</taxon>
    </lineage>
</organism>
<reference evidence="1 2" key="1">
    <citation type="submission" date="2019-06" db="EMBL/GenBank/DDBJ databases">
        <title>A chromosome-scale genome assembly of the European perch, Perca fluviatilis.</title>
        <authorList>
            <person name="Roques C."/>
            <person name="Zahm M."/>
            <person name="Cabau C."/>
            <person name="Klopp C."/>
            <person name="Bouchez O."/>
            <person name="Donnadieu C."/>
            <person name="Kuhl H."/>
            <person name="Gislard M."/>
            <person name="Guendouz S."/>
            <person name="Journot L."/>
            <person name="Haffray P."/>
            <person name="Bestin A."/>
            <person name="Morvezen R."/>
            <person name="Feron R."/>
            <person name="Wen M."/>
            <person name="Jouanno E."/>
            <person name="Herpin A."/>
            <person name="Schartl M."/>
            <person name="Postlethwait J."/>
            <person name="Schaerlinger B."/>
            <person name="Chardard D."/>
            <person name="Lecocq T."/>
            <person name="Poncet C."/>
            <person name="Jaffrelo L."/>
            <person name="Lampietro C."/>
            <person name="Guiguen Y."/>
        </authorList>
    </citation>
    <scope>NUCLEOTIDE SEQUENCE [LARGE SCALE GENOMIC DNA]</scope>
    <source>
        <tissue evidence="1">Blood</tissue>
    </source>
</reference>
<gene>
    <name evidence="1" type="ORF">PFLUV_G00141630</name>
</gene>
<protein>
    <submittedName>
        <fullName evidence="1">Uncharacterized protein</fullName>
    </submittedName>
</protein>